<feature type="transmembrane region" description="Helical" evidence="6">
    <location>
        <begin position="15"/>
        <end position="37"/>
    </location>
</feature>
<evidence type="ECO:0000256" key="4">
    <source>
        <dbReference type="ARBA" id="ARBA00022989"/>
    </source>
</evidence>
<dbReference type="RefSeq" id="WP_114846448.1">
    <property type="nucleotide sequence ID" value="NZ_JBHSPE010000002.1"/>
</dbReference>
<sequence length="242" mass="26236">MATTQVTQSTAQRPWLAAATIMTAAGAILGALLTSSAADGWQLLHWLCKPLTTALIFLLAWRTVLPISVRYRRFILAGIGFSLLGDIFLMLPQDLFIAGLLSFLLAHACFIAAFAGGLPFTTGPWQGVLCLAYGALALWILWPSLATPLRGPVIVYMAVLLTMLVQALARAVRLRERGDPLAAPARLAVIGAVLFVISDSLLAWDRFRAALPLASLWVLSSYWAALWLIARSVSRQSQLKPI</sequence>
<evidence type="ECO:0000256" key="3">
    <source>
        <dbReference type="ARBA" id="ARBA00022692"/>
    </source>
</evidence>
<dbReference type="OrthoDB" id="5592477at2"/>
<comment type="subcellular location">
    <subcellularLocation>
        <location evidence="1">Membrane</location>
        <topology evidence="1">Multi-pass membrane protein</topology>
    </subcellularLocation>
</comment>
<accession>A0A369UJG1</accession>
<dbReference type="EMBL" id="QQAH01000015">
    <property type="protein sequence ID" value="RDD80666.1"/>
    <property type="molecule type" value="Genomic_DNA"/>
</dbReference>
<feature type="transmembrane region" description="Helical" evidence="6">
    <location>
        <begin position="184"/>
        <end position="204"/>
    </location>
</feature>
<proteinExistence type="inferred from homology"/>
<evidence type="ECO:0000256" key="1">
    <source>
        <dbReference type="ARBA" id="ARBA00004141"/>
    </source>
</evidence>
<organism evidence="7 8">
    <name type="scientific">Dyella tabacisoli</name>
    <dbReference type="NCBI Taxonomy" id="2282381"/>
    <lineage>
        <taxon>Bacteria</taxon>
        <taxon>Pseudomonadati</taxon>
        <taxon>Pseudomonadota</taxon>
        <taxon>Gammaproteobacteria</taxon>
        <taxon>Lysobacterales</taxon>
        <taxon>Rhodanobacteraceae</taxon>
        <taxon>Dyella</taxon>
    </lineage>
</organism>
<comment type="similarity">
    <text evidence="2">Belongs to the TMEM86 family.</text>
</comment>
<evidence type="ECO:0000256" key="5">
    <source>
        <dbReference type="ARBA" id="ARBA00023136"/>
    </source>
</evidence>
<evidence type="ECO:0000313" key="7">
    <source>
        <dbReference type="EMBL" id="RDD80666.1"/>
    </source>
</evidence>
<dbReference type="GO" id="GO:0016787">
    <property type="term" value="F:hydrolase activity"/>
    <property type="evidence" value="ECO:0007669"/>
    <property type="project" value="TreeGrafter"/>
</dbReference>
<evidence type="ECO:0000256" key="6">
    <source>
        <dbReference type="SAM" id="Phobius"/>
    </source>
</evidence>
<reference evidence="7 8" key="1">
    <citation type="submission" date="2018-07" db="EMBL/GenBank/DDBJ databases">
        <title>Dyella tabacisoli L4-6T, whole genome shotgun sequence.</title>
        <authorList>
            <person name="Zhou X.-K."/>
            <person name="Li W.-J."/>
            <person name="Duan Y.-Q."/>
        </authorList>
    </citation>
    <scope>NUCLEOTIDE SEQUENCE [LARGE SCALE GENOMIC DNA]</scope>
    <source>
        <strain evidence="7 8">L4-6</strain>
    </source>
</reference>
<gene>
    <name evidence="7" type="ORF">DVJ77_15635</name>
</gene>
<name>A0A369UJG1_9GAMM</name>
<feature type="transmembrane region" description="Helical" evidence="6">
    <location>
        <begin position="125"/>
        <end position="142"/>
    </location>
</feature>
<evidence type="ECO:0000256" key="2">
    <source>
        <dbReference type="ARBA" id="ARBA00007375"/>
    </source>
</evidence>
<dbReference type="InterPro" id="IPR012506">
    <property type="entry name" value="TMEM86B-like"/>
</dbReference>
<dbReference type="Proteomes" id="UP000253782">
    <property type="component" value="Unassembled WGS sequence"/>
</dbReference>
<protein>
    <submittedName>
        <fullName evidence="7">Lysoplasmalogenase</fullName>
    </submittedName>
</protein>
<keyword evidence="5 6" id="KW-0472">Membrane</keyword>
<dbReference type="Pfam" id="PF07947">
    <property type="entry name" value="YhhN"/>
    <property type="match status" value="1"/>
</dbReference>
<feature type="transmembrane region" description="Helical" evidence="6">
    <location>
        <begin position="43"/>
        <end position="61"/>
    </location>
</feature>
<feature type="transmembrane region" description="Helical" evidence="6">
    <location>
        <begin position="73"/>
        <end position="91"/>
    </location>
</feature>
<feature type="transmembrane region" description="Helical" evidence="6">
    <location>
        <begin position="154"/>
        <end position="172"/>
    </location>
</feature>
<comment type="caution">
    <text evidence="7">The sequence shown here is derived from an EMBL/GenBank/DDBJ whole genome shotgun (WGS) entry which is preliminary data.</text>
</comment>
<evidence type="ECO:0000313" key="8">
    <source>
        <dbReference type="Proteomes" id="UP000253782"/>
    </source>
</evidence>
<keyword evidence="3 6" id="KW-0812">Transmembrane</keyword>
<keyword evidence="8" id="KW-1185">Reference proteome</keyword>
<dbReference type="AlphaFoldDB" id="A0A369UJG1"/>
<feature type="transmembrane region" description="Helical" evidence="6">
    <location>
        <begin position="210"/>
        <end position="230"/>
    </location>
</feature>
<feature type="transmembrane region" description="Helical" evidence="6">
    <location>
        <begin position="97"/>
        <end position="118"/>
    </location>
</feature>
<keyword evidence="4 6" id="KW-1133">Transmembrane helix</keyword>
<dbReference type="PANTHER" id="PTHR31885:SF6">
    <property type="entry name" value="GH04784P"/>
    <property type="match status" value="1"/>
</dbReference>
<dbReference type="GO" id="GO:0016020">
    <property type="term" value="C:membrane"/>
    <property type="evidence" value="ECO:0007669"/>
    <property type="project" value="UniProtKB-SubCell"/>
</dbReference>
<dbReference type="PANTHER" id="PTHR31885">
    <property type="entry name" value="GH04784P"/>
    <property type="match status" value="1"/>
</dbReference>